<gene>
    <name evidence="9" type="ORF">BXY41_110142</name>
</gene>
<evidence type="ECO:0000256" key="3">
    <source>
        <dbReference type="ARBA" id="ARBA00022475"/>
    </source>
</evidence>
<protein>
    <submittedName>
        <fullName evidence="9">Carbohydrate ABC transporter membrane protein 1 (CUT1 family)</fullName>
    </submittedName>
</protein>
<dbReference type="RefSeq" id="WP_104438357.1">
    <property type="nucleotide sequence ID" value="NZ_PTJA01000010.1"/>
</dbReference>
<dbReference type="InterPro" id="IPR050809">
    <property type="entry name" value="UgpAE/MalFG_permease"/>
</dbReference>
<evidence type="ECO:0000256" key="5">
    <source>
        <dbReference type="ARBA" id="ARBA00022989"/>
    </source>
</evidence>
<comment type="subcellular location">
    <subcellularLocation>
        <location evidence="1 7">Cell membrane</location>
        <topology evidence="1 7">Multi-pass membrane protein</topology>
    </subcellularLocation>
</comment>
<organism evidence="9 10">
    <name type="scientific">Lacrimispora xylanisolvens</name>
    <dbReference type="NCBI Taxonomy" id="384636"/>
    <lineage>
        <taxon>Bacteria</taxon>
        <taxon>Bacillati</taxon>
        <taxon>Bacillota</taxon>
        <taxon>Clostridia</taxon>
        <taxon>Lachnospirales</taxon>
        <taxon>Lachnospiraceae</taxon>
        <taxon>Lacrimispora</taxon>
    </lineage>
</organism>
<dbReference type="GO" id="GO:0005886">
    <property type="term" value="C:plasma membrane"/>
    <property type="evidence" value="ECO:0007669"/>
    <property type="project" value="UniProtKB-SubCell"/>
</dbReference>
<evidence type="ECO:0000259" key="8">
    <source>
        <dbReference type="PROSITE" id="PS50928"/>
    </source>
</evidence>
<evidence type="ECO:0000256" key="4">
    <source>
        <dbReference type="ARBA" id="ARBA00022692"/>
    </source>
</evidence>
<dbReference type="Gene3D" id="1.10.3720.10">
    <property type="entry name" value="MetI-like"/>
    <property type="match status" value="1"/>
</dbReference>
<feature type="transmembrane region" description="Helical" evidence="7">
    <location>
        <begin position="279"/>
        <end position="298"/>
    </location>
</feature>
<keyword evidence="6 7" id="KW-0472">Membrane</keyword>
<dbReference type="Pfam" id="PF00528">
    <property type="entry name" value="BPD_transp_1"/>
    <property type="match status" value="1"/>
</dbReference>
<dbReference type="Proteomes" id="UP000237749">
    <property type="component" value="Unassembled WGS sequence"/>
</dbReference>
<feature type="transmembrane region" description="Helical" evidence="7">
    <location>
        <begin position="174"/>
        <end position="194"/>
    </location>
</feature>
<feature type="domain" description="ABC transmembrane type-1" evidence="8">
    <location>
        <begin position="84"/>
        <end position="298"/>
    </location>
</feature>
<dbReference type="InterPro" id="IPR000515">
    <property type="entry name" value="MetI-like"/>
</dbReference>
<keyword evidence="4 7" id="KW-0812">Transmembrane</keyword>
<dbReference type="InterPro" id="IPR035906">
    <property type="entry name" value="MetI-like_sf"/>
</dbReference>
<comment type="caution">
    <text evidence="9">The sequence shown here is derived from an EMBL/GenBank/DDBJ whole genome shotgun (WGS) entry which is preliminary data.</text>
</comment>
<dbReference type="PROSITE" id="PS50928">
    <property type="entry name" value="ABC_TM1"/>
    <property type="match status" value="1"/>
</dbReference>
<evidence type="ECO:0000256" key="7">
    <source>
        <dbReference type="RuleBase" id="RU363032"/>
    </source>
</evidence>
<proteinExistence type="inferred from homology"/>
<dbReference type="GO" id="GO:0055085">
    <property type="term" value="P:transmembrane transport"/>
    <property type="evidence" value="ECO:0007669"/>
    <property type="project" value="InterPro"/>
</dbReference>
<keyword evidence="5 7" id="KW-1133">Transmembrane helix</keyword>
<evidence type="ECO:0000313" key="9">
    <source>
        <dbReference type="EMBL" id="PPK79416.1"/>
    </source>
</evidence>
<dbReference type="PANTHER" id="PTHR43227:SF11">
    <property type="entry name" value="BLL4140 PROTEIN"/>
    <property type="match status" value="1"/>
</dbReference>
<evidence type="ECO:0000256" key="1">
    <source>
        <dbReference type="ARBA" id="ARBA00004651"/>
    </source>
</evidence>
<dbReference type="OrthoDB" id="9795403at2"/>
<accession>A0A2S6HPG7</accession>
<dbReference type="AlphaFoldDB" id="A0A2S6HPG7"/>
<keyword evidence="3" id="KW-1003">Cell membrane</keyword>
<name>A0A2S6HPG7_9FIRM</name>
<keyword evidence="10" id="KW-1185">Reference proteome</keyword>
<feature type="transmembrane region" description="Helical" evidence="7">
    <location>
        <begin position="21"/>
        <end position="38"/>
    </location>
</feature>
<reference evidence="9 10" key="1">
    <citation type="submission" date="2018-02" db="EMBL/GenBank/DDBJ databases">
        <title>Genomic Encyclopedia of Archaeal and Bacterial Type Strains, Phase II (KMG-II): from individual species to whole genera.</title>
        <authorList>
            <person name="Goeker M."/>
        </authorList>
    </citation>
    <scope>NUCLEOTIDE SEQUENCE [LARGE SCALE GENOMIC DNA]</scope>
    <source>
        <strain evidence="9 10">DSM 3808</strain>
    </source>
</reference>
<comment type="similarity">
    <text evidence="7">Belongs to the binding-protein-dependent transport system permease family.</text>
</comment>
<evidence type="ECO:0000256" key="6">
    <source>
        <dbReference type="ARBA" id="ARBA00023136"/>
    </source>
</evidence>
<evidence type="ECO:0000313" key="10">
    <source>
        <dbReference type="Proteomes" id="UP000237749"/>
    </source>
</evidence>
<feature type="transmembrane region" description="Helical" evidence="7">
    <location>
        <begin position="130"/>
        <end position="154"/>
    </location>
</feature>
<evidence type="ECO:0000256" key="2">
    <source>
        <dbReference type="ARBA" id="ARBA00022448"/>
    </source>
</evidence>
<dbReference type="EMBL" id="PTJA01000010">
    <property type="protein sequence ID" value="PPK79416.1"/>
    <property type="molecule type" value="Genomic_DNA"/>
</dbReference>
<keyword evidence="2 7" id="KW-0813">Transport</keyword>
<feature type="transmembrane region" description="Helical" evidence="7">
    <location>
        <begin position="83"/>
        <end position="110"/>
    </location>
</feature>
<dbReference type="PANTHER" id="PTHR43227">
    <property type="entry name" value="BLL4140 PROTEIN"/>
    <property type="match status" value="1"/>
</dbReference>
<dbReference type="SUPFAM" id="SSF161098">
    <property type="entry name" value="MetI-like"/>
    <property type="match status" value="1"/>
</dbReference>
<sequence>MKEKRIKEKARKIPFKVYARNTWQLYLMLLIPVIYMLMFRYKPMIGGIIAFKKFNVFAGIWNSPWVGFAHFKEAFGSKDFWNALVNTLILNIGDLIIGFPVPVLIAVFLFEIRNVHIRKATQTILYLPNFLSWVIIAGIITQLFSTSGLVNDIFRKVGAKEVNFLSSPFIWRFVYWFAGIWQSAGYSLIIYLAALTATDPSLGEAAYIDGATRLQRIAHVTIPQIRPTISIMLIMQLGKIVSIDFDRPFMMGNTLVKSASDVISTYVYSVGLQAGRFDFATAVGLFQSVVGIIMILSVNQISKKMGEEGIM</sequence>
<dbReference type="CDD" id="cd06261">
    <property type="entry name" value="TM_PBP2"/>
    <property type="match status" value="1"/>
</dbReference>